<evidence type="ECO:0000313" key="3">
    <source>
        <dbReference type="EMBL" id="KRX09552.1"/>
    </source>
</evidence>
<dbReference type="InterPro" id="IPR018490">
    <property type="entry name" value="cNMP-bd_dom_sf"/>
</dbReference>
<dbReference type="AlphaFoldDB" id="A0A0V0R5B8"/>
<dbReference type="PROSITE" id="PS50042">
    <property type="entry name" value="CNMP_BINDING_3"/>
    <property type="match status" value="1"/>
</dbReference>
<gene>
    <name evidence="3" type="ORF">PPERSA_12295</name>
</gene>
<evidence type="ECO:0000259" key="2">
    <source>
        <dbReference type="PROSITE" id="PS50042"/>
    </source>
</evidence>
<evidence type="ECO:0000313" key="4">
    <source>
        <dbReference type="Proteomes" id="UP000054937"/>
    </source>
</evidence>
<dbReference type="EMBL" id="LDAU01000048">
    <property type="protein sequence ID" value="KRX09552.1"/>
    <property type="molecule type" value="Genomic_DNA"/>
</dbReference>
<dbReference type="PROSITE" id="PS00889">
    <property type="entry name" value="CNMP_BINDING_2"/>
    <property type="match status" value="1"/>
</dbReference>
<comment type="caution">
    <text evidence="3">The sequence shown here is derived from an EMBL/GenBank/DDBJ whole genome shotgun (WGS) entry which is preliminary data.</text>
</comment>
<accession>A0A0V0R5B8</accession>
<sequence length="727" mass="85938">MLWIKCFIITFEIKENTRQQCEQITQKLADYFSKEQLTQLSDEVIQHIDENYSHMELVKIYQPGSFFGEISVLTNGKRTATIIAIQESQIAVLSKSKFDSLLGVAIANQDKQKINLLKEVVLAKLGPKTFFGGLELATDFQKRIQMAKVSVSTTIIYEFSQKQFLDRLKQNNTYPDFLNHIDQQIQCMKNRFNFIQENLQENQQQIKNQDLLVQKMKNDANFQASEIDKIELIKGKMSKRVDIYQQKLYNKLQQKETIRSLKYQNNQLKHYNNTDSYSSERDQNCFKNGNYVPRIKRQYNFQFKSYDIVQNKLKKIQQDGSDLPIYQQKKMLFQQLQKLIVLPQIQDKKDAKKLVQEIKQQTINLYHSQQLEKQQQQDNKIKQNCSQYFKESSQNFSVKSRFNGDFQFENNNQQQEKNNVDILSSYKSSSPPNSSLFRCKAYTQNKNLENECHQASKSQEHNEIRKRAKSSENQFLYPQQDEFQVEKTKTIEQLRNLSHHSQQNLKSALNSSNISQEDFQNGQYLLNFKDNFQGFQKYNKQNEKKANYYNFYLTQNDQRQQQETKSIVQLVQDIQKQKVMQNHLQKGRTKTYTYKNSNEIESLNKNNYNQRYLNKNELEQTNLNKSNSQHQNQQSQLDSNFSAISLNRNNLNKERSTKNLATININNSEHKKLMEKNELKGNRQFPFFVKNSPILKPVNSFPKIPNLNRNKNNNNNLFHLESPLDNI</sequence>
<keyword evidence="4" id="KW-1185">Reference proteome</keyword>
<reference evidence="3 4" key="1">
    <citation type="journal article" date="2015" name="Sci. Rep.">
        <title>Genome of the facultative scuticociliatosis pathogen Pseudocohnilembus persalinus provides insight into its virulence through horizontal gene transfer.</title>
        <authorList>
            <person name="Xiong J."/>
            <person name="Wang G."/>
            <person name="Cheng J."/>
            <person name="Tian M."/>
            <person name="Pan X."/>
            <person name="Warren A."/>
            <person name="Jiang C."/>
            <person name="Yuan D."/>
            <person name="Miao W."/>
        </authorList>
    </citation>
    <scope>NUCLEOTIDE SEQUENCE [LARGE SCALE GENOMIC DNA]</scope>
    <source>
        <strain evidence="3">36N120E</strain>
    </source>
</reference>
<evidence type="ECO:0000256" key="1">
    <source>
        <dbReference type="SAM" id="Coils"/>
    </source>
</evidence>
<dbReference type="CDD" id="cd00038">
    <property type="entry name" value="CAP_ED"/>
    <property type="match status" value="1"/>
</dbReference>
<dbReference type="Gene3D" id="2.60.120.10">
    <property type="entry name" value="Jelly Rolls"/>
    <property type="match status" value="1"/>
</dbReference>
<dbReference type="Proteomes" id="UP000054937">
    <property type="component" value="Unassembled WGS sequence"/>
</dbReference>
<dbReference type="Pfam" id="PF00027">
    <property type="entry name" value="cNMP_binding"/>
    <property type="match status" value="1"/>
</dbReference>
<name>A0A0V0R5B8_PSEPJ</name>
<dbReference type="SUPFAM" id="SSF51206">
    <property type="entry name" value="cAMP-binding domain-like"/>
    <property type="match status" value="1"/>
</dbReference>
<dbReference type="InterPro" id="IPR000595">
    <property type="entry name" value="cNMP-bd_dom"/>
</dbReference>
<feature type="coiled-coil region" evidence="1">
    <location>
        <begin position="185"/>
        <end position="219"/>
    </location>
</feature>
<keyword evidence="1" id="KW-0175">Coiled coil</keyword>
<dbReference type="InterPro" id="IPR014710">
    <property type="entry name" value="RmlC-like_jellyroll"/>
</dbReference>
<protein>
    <submittedName>
        <fullName evidence="3">Cyclic nucleotide-binding protein</fullName>
    </submittedName>
</protein>
<feature type="domain" description="Cyclic nucleotide-binding" evidence="2">
    <location>
        <begin position="43"/>
        <end position="119"/>
    </location>
</feature>
<organism evidence="3 4">
    <name type="scientific">Pseudocohnilembus persalinus</name>
    <name type="common">Ciliate</name>
    <dbReference type="NCBI Taxonomy" id="266149"/>
    <lineage>
        <taxon>Eukaryota</taxon>
        <taxon>Sar</taxon>
        <taxon>Alveolata</taxon>
        <taxon>Ciliophora</taxon>
        <taxon>Intramacronucleata</taxon>
        <taxon>Oligohymenophorea</taxon>
        <taxon>Scuticociliatia</taxon>
        <taxon>Philasterida</taxon>
        <taxon>Pseudocohnilembidae</taxon>
        <taxon>Pseudocohnilembus</taxon>
    </lineage>
</organism>
<proteinExistence type="predicted"/>
<dbReference type="InParanoid" id="A0A0V0R5B8"/>
<dbReference type="InterPro" id="IPR018488">
    <property type="entry name" value="cNMP-bd_CS"/>
</dbReference>
<dbReference type="OrthoDB" id="421226at2759"/>